<evidence type="ECO:0000256" key="1">
    <source>
        <dbReference type="SAM" id="MobiDB-lite"/>
    </source>
</evidence>
<name>A0A0L6VUB9_9BASI</name>
<feature type="compositionally biased region" description="Basic residues" evidence="1">
    <location>
        <begin position="343"/>
        <end position="354"/>
    </location>
</feature>
<dbReference type="GO" id="GO:0008033">
    <property type="term" value="P:tRNA processing"/>
    <property type="evidence" value="ECO:0007669"/>
    <property type="project" value="InterPro"/>
</dbReference>
<dbReference type="Proteomes" id="UP000037035">
    <property type="component" value="Unassembled WGS sequence"/>
</dbReference>
<dbReference type="InterPro" id="IPR013241">
    <property type="entry name" value="RNase_P_Pop3"/>
</dbReference>
<dbReference type="GO" id="GO:0034965">
    <property type="term" value="P:intronic box C/D snoRNA processing"/>
    <property type="evidence" value="ECO:0007669"/>
    <property type="project" value="TreeGrafter"/>
</dbReference>
<evidence type="ECO:0000313" key="2">
    <source>
        <dbReference type="EMBL" id="KNZ63805.1"/>
    </source>
</evidence>
<dbReference type="GO" id="GO:0000171">
    <property type="term" value="F:ribonuclease MRP activity"/>
    <property type="evidence" value="ECO:0007669"/>
    <property type="project" value="TreeGrafter"/>
</dbReference>
<gene>
    <name evidence="2" type="ORF">VP01_109g4</name>
</gene>
<organism evidence="2 3">
    <name type="scientific">Puccinia sorghi</name>
    <dbReference type="NCBI Taxonomy" id="27349"/>
    <lineage>
        <taxon>Eukaryota</taxon>
        <taxon>Fungi</taxon>
        <taxon>Dikarya</taxon>
        <taxon>Basidiomycota</taxon>
        <taxon>Pucciniomycotina</taxon>
        <taxon>Pucciniomycetes</taxon>
        <taxon>Pucciniales</taxon>
        <taxon>Pucciniaceae</taxon>
        <taxon>Puccinia</taxon>
    </lineage>
</organism>
<dbReference type="GO" id="GO:0000172">
    <property type="term" value="C:ribonuclease MRP complex"/>
    <property type="evidence" value="ECO:0007669"/>
    <property type="project" value="TreeGrafter"/>
</dbReference>
<dbReference type="GO" id="GO:0006364">
    <property type="term" value="P:rRNA processing"/>
    <property type="evidence" value="ECO:0007669"/>
    <property type="project" value="InterPro"/>
</dbReference>
<protein>
    <submittedName>
        <fullName evidence="2">Uncharacterized protein</fullName>
    </submittedName>
</protein>
<accession>A0A0L6VUB9</accession>
<dbReference type="EMBL" id="LAVV01001110">
    <property type="protein sequence ID" value="KNZ63805.1"/>
    <property type="molecule type" value="Genomic_DNA"/>
</dbReference>
<dbReference type="OrthoDB" id="20109at2759"/>
<proteinExistence type="predicted"/>
<keyword evidence="3" id="KW-1185">Reference proteome</keyword>
<dbReference type="PANTHER" id="PTHR28272:SF1">
    <property type="entry name" value="RIBONUCLEASES P_MRP PROTEIN SUBUNIT POP3"/>
    <property type="match status" value="1"/>
</dbReference>
<reference evidence="2 3" key="1">
    <citation type="submission" date="2015-08" db="EMBL/GenBank/DDBJ databases">
        <title>Next Generation Sequencing and Analysis of the Genome of Puccinia sorghi L Schw, the Causal Agent of Maize Common Rust.</title>
        <authorList>
            <person name="Rochi L."/>
            <person name="Burguener G."/>
            <person name="Darino M."/>
            <person name="Turjanski A."/>
            <person name="Kreff E."/>
            <person name="Dieguez M.J."/>
            <person name="Sacco F."/>
        </authorList>
    </citation>
    <scope>NUCLEOTIDE SEQUENCE [LARGE SCALE GENOMIC DNA]</scope>
    <source>
        <strain evidence="2 3">RO10H11247</strain>
    </source>
</reference>
<dbReference type="PANTHER" id="PTHR28272">
    <property type="entry name" value="RIBONUCLEASES P/MRP PROTEIN SUBUNIT POP3"/>
    <property type="match status" value="1"/>
</dbReference>
<dbReference type="VEuPathDB" id="FungiDB:VP01_109g4"/>
<comment type="caution">
    <text evidence="2">The sequence shown here is derived from an EMBL/GenBank/DDBJ whole genome shotgun (WGS) entry which is preliminary data.</text>
</comment>
<evidence type="ECO:0000313" key="3">
    <source>
        <dbReference type="Proteomes" id="UP000037035"/>
    </source>
</evidence>
<sequence>MASPRNVKGKANEIVEPTGSRVVWKPVLSTPFVNRWPEISDQVGNQFLEELLKLLNDFGESDNLGNTQSGNLPPSPYDIQSEHLEGEQYSPLIPPSTHVIELRSGKKVDIKDYIPPRGSGSHPENLSTGRPSLKRRFKHVNVISGINSTTKELEKEIRYVRESFPFPSVPNSRITGHQSPVTTDAQILEKPRQQTLSLIFVCRGDMNPVGLVDHLLPTVVHLNRYRLQTYSSGIQPPGPHRLVYLIPLPKGAEKQISGALGLKSAAVVALKGDVRISALSKMAGDHVQPILPPNPTNFTGCSQSLSSNLITTSSVVLLPTHIKHYKTTAPTDMRKHQLEISQKKKKAKVAKKQRRVDVKS</sequence>
<dbReference type="GO" id="GO:0005829">
    <property type="term" value="C:cytosol"/>
    <property type="evidence" value="ECO:0007669"/>
    <property type="project" value="TreeGrafter"/>
</dbReference>
<dbReference type="GO" id="GO:0004526">
    <property type="term" value="F:ribonuclease P activity"/>
    <property type="evidence" value="ECO:0007669"/>
    <property type="project" value="TreeGrafter"/>
</dbReference>
<dbReference type="STRING" id="27349.A0A0L6VUB9"/>
<feature type="region of interest" description="Disordered" evidence="1">
    <location>
        <begin position="340"/>
        <end position="360"/>
    </location>
</feature>
<dbReference type="AlphaFoldDB" id="A0A0L6VUB9"/>
<dbReference type="GO" id="GO:0005655">
    <property type="term" value="C:nucleolar ribonuclease P complex"/>
    <property type="evidence" value="ECO:0007669"/>
    <property type="project" value="TreeGrafter"/>
</dbReference>